<accession>A0A8H5H0V5</accession>
<organism evidence="1 2">
    <name type="scientific">Tricholomella constricta</name>
    <dbReference type="NCBI Taxonomy" id="117010"/>
    <lineage>
        <taxon>Eukaryota</taxon>
        <taxon>Fungi</taxon>
        <taxon>Dikarya</taxon>
        <taxon>Basidiomycota</taxon>
        <taxon>Agaricomycotina</taxon>
        <taxon>Agaricomycetes</taxon>
        <taxon>Agaricomycetidae</taxon>
        <taxon>Agaricales</taxon>
        <taxon>Tricholomatineae</taxon>
        <taxon>Lyophyllaceae</taxon>
        <taxon>Tricholomella</taxon>
    </lineage>
</organism>
<comment type="caution">
    <text evidence="1">The sequence shown here is derived from an EMBL/GenBank/DDBJ whole genome shotgun (WGS) entry which is preliminary data.</text>
</comment>
<gene>
    <name evidence="1" type="ORF">D9615_008964</name>
</gene>
<protein>
    <submittedName>
        <fullName evidence="1">Uncharacterized protein</fullName>
    </submittedName>
</protein>
<proteinExistence type="predicted"/>
<reference evidence="1 2" key="1">
    <citation type="journal article" date="2020" name="ISME J.">
        <title>Uncovering the hidden diversity of litter-decomposition mechanisms in mushroom-forming fungi.</title>
        <authorList>
            <person name="Floudas D."/>
            <person name="Bentzer J."/>
            <person name="Ahren D."/>
            <person name="Johansson T."/>
            <person name="Persson P."/>
            <person name="Tunlid A."/>
        </authorList>
    </citation>
    <scope>NUCLEOTIDE SEQUENCE [LARGE SCALE GENOMIC DNA]</scope>
    <source>
        <strain evidence="1 2">CBS 661.87</strain>
    </source>
</reference>
<evidence type="ECO:0000313" key="2">
    <source>
        <dbReference type="Proteomes" id="UP000565441"/>
    </source>
</evidence>
<sequence>MTEEIVRTIHRLDRRCPNASVRLQKQDSSTSLYTSVPWKPFSLCFPVEQRPEPYKDLFEGLTELRNGTTVMQPRFKVDIAGDHTVGTGITWSPVLRRAFTFDPFGSGSDISSSPQSFYSSTDACVDGQATTFDPTALARGRSPTSYTSVLKFDPFGDSSAAASPEYFYDSAEARMVITDTDVSALQLHFISSPESTHQVIFEPPGAESTMLSSPDSVYSSIEDKVSCTIASKAKIMAPIPRVPMRPVIEAFEVQAFVATLPSPMVAFSDFKSLPESSPVSFEEKRHAQNGAFSISTDSAAQGSGSRTKGGPFDVVLQEEGDEVVGNFAAPTPGVESPAVNDPRPSPQLVADMKLLLSMAPGPAKDEVAKHLFGWYGPSRILGVHYAAPLPELEMSDDEVYQALVPVAPQPPSHLPNAHHLSLLRLLR</sequence>
<dbReference type="AlphaFoldDB" id="A0A8H5H0V5"/>
<dbReference type="Proteomes" id="UP000565441">
    <property type="component" value="Unassembled WGS sequence"/>
</dbReference>
<dbReference type="OrthoDB" id="3049950at2759"/>
<name>A0A8H5H0V5_9AGAR</name>
<evidence type="ECO:0000313" key="1">
    <source>
        <dbReference type="EMBL" id="KAF5374703.1"/>
    </source>
</evidence>
<dbReference type="EMBL" id="JAACJP010000035">
    <property type="protein sequence ID" value="KAF5374703.1"/>
    <property type="molecule type" value="Genomic_DNA"/>
</dbReference>
<keyword evidence="2" id="KW-1185">Reference proteome</keyword>